<protein>
    <submittedName>
        <fullName evidence="2 3">Uncharacterized protein</fullName>
    </submittedName>
</protein>
<organism evidence="2">
    <name type="scientific">Physcomitrium patens</name>
    <name type="common">Spreading-leaved earth moss</name>
    <name type="synonym">Physcomitrella patens</name>
    <dbReference type="NCBI Taxonomy" id="3218"/>
    <lineage>
        <taxon>Eukaryota</taxon>
        <taxon>Viridiplantae</taxon>
        <taxon>Streptophyta</taxon>
        <taxon>Embryophyta</taxon>
        <taxon>Bryophyta</taxon>
        <taxon>Bryophytina</taxon>
        <taxon>Bryopsida</taxon>
        <taxon>Funariidae</taxon>
        <taxon>Funariales</taxon>
        <taxon>Funariaceae</taxon>
        <taxon>Physcomitrium</taxon>
    </lineage>
</organism>
<name>A0A2K1JVW7_PHYPA</name>
<proteinExistence type="predicted"/>
<gene>
    <name evidence="2" type="ORF">PHYPA_015438</name>
</gene>
<reference evidence="2 4" key="1">
    <citation type="journal article" date="2008" name="Science">
        <title>The Physcomitrella genome reveals evolutionary insights into the conquest of land by plants.</title>
        <authorList>
            <person name="Rensing S."/>
            <person name="Lang D."/>
            <person name="Zimmer A."/>
            <person name="Terry A."/>
            <person name="Salamov A."/>
            <person name="Shapiro H."/>
            <person name="Nishiyama T."/>
            <person name="Perroud P.-F."/>
            <person name="Lindquist E."/>
            <person name="Kamisugi Y."/>
            <person name="Tanahashi T."/>
            <person name="Sakakibara K."/>
            <person name="Fujita T."/>
            <person name="Oishi K."/>
            <person name="Shin-I T."/>
            <person name="Kuroki Y."/>
            <person name="Toyoda A."/>
            <person name="Suzuki Y."/>
            <person name="Hashimoto A."/>
            <person name="Yamaguchi K."/>
            <person name="Sugano A."/>
            <person name="Kohara Y."/>
            <person name="Fujiyama A."/>
            <person name="Anterola A."/>
            <person name="Aoki S."/>
            <person name="Ashton N."/>
            <person name="Barbazuk W.B."/>
            <person name="Barker E."/>
            <person name="Bennetzen J."/>
            <person name="Bezanilla M."/>
            <person name="Blankenship R."/>
            <person name="Cho S.H."/>
            <person name="Dutcher S."/>
            <person name="Estelle M."/>
            <person name="Fawcett J.A."/>
            <person name="Gundlach H."/>
            <person name="Hanada K."/>
            <person name="Heyl A."/>
            <person name="Hicks K.A."/>
            <person name="Hugh J."/>
            <person name="Lohr M."/>
            <person name="Mayer K."/>
            <person name="Melkozernov A."/>
            <person name="Murata T."/>
            <person name="Nelson D."/>
            <person name="Pils B."/>
            <person name="Prigge M."/>
            <person name="Reiss B."/>
            <person name="Renner T."/>
            <person name="Rombauts S."/>
            <person name="Rushton P."/>
            <person name="Sanderfoot A."/>
            <person name="Schween G."/>
            <person name="Shiu S.-H."/>
            <person name="Stueber K."/>
            <person name="Theodoulou F.L."/>
            <person name="Tu H."/>
            <person name="Van de Peer Y."/>
            <person name="Verrier P.J."/>
            <person name="Waters E."/>
            <person name="Wood A."/>
            <person name="Yang L."/>
            <person name="Cove D."/>
            <person name="Cuming A."/>
            <person name="Hasebe M."/>
            <person name="Lucas S."/>
            <person name="Mishler D.B."/>
            <person name="Reski R."/>
            <person name="Grigoriev I."/>
            <person name="Quatrano R.S."/>
            <person name="Boore J.L."/>
        </authorList>
    </citation>
    <scope>NUCLEOTIDE SEQUENCE [LARGE SCALE GENOMIC DNA]</scope>
    <source>
        <strain evidence="3 4">cv. Gransden 2004</strain>
    </source>
</reference>
<dbReference type="Proteomes" id="UP000006727">
    <property type="component" value="Chromosome 11"/>
</dbReference>
<evidence type="ECO:0000313" key="3">
    <source>
        <dbReference type="EnsemblPlants" id="Pp3c11_23153V3.1"/>
    </source>
</evidence>
<accession>A0A2K1JVW7</accession>
<feature type="region of interest" description="Disordered" evidence="1">
    <location>
        <begin position="117"/>
        <end position="136"/>
    </location>
</feature>
<evidence type="ECO:0000256" key="1">
    <source>
        <dbReference type="SAM" id="MobiDB-lite"/>
    </source>
</evidence>
<sequence>MPLGQLRKELIFKSSVLHVHQIALVLSKQRFCTSLNTVHQRKPGGEGIFNKCSSRPNTAEMIIALSQKRAKAMIDKQSSGENETIYLSTGQNEKKLRSSMKCEGNKNNKLRTLINPATHTRSSSPIHGHCKPHVPT</sequence>
<dbReference type="Gramene" id="Pp3c11_23153V3.1">
    <property type="protein sequence ID" value="Pp3c11_23153V3.1"/>
    <property type="gene ID" value="Pp3c11_23153"/>
</dbReference>
<keyword evidence="4" id="KW-1185">Reference proteome</keyword>
<reference evidence="3" key="3">
    <citation type="submission" date="2020-12" db="UniProtKB">
        <authorList>
            <consortium name="EnsemblPlants"/>
        </authorList>
    </citation>
    <scope>IDENTIFICATION</scope>
</reference>
<dbReference type="AlphaFoldDB" id="A0A2K1JVW7"/>
<evidence type="ECO:0000313" key="2">
    <source>
        <dbReference type="EMBL" id="PNR45667.1"/>
    </source>
</evidence>
<evidence type="ECO:0000313" key="4">
    <source>
        <dbReference type="Proteomes" id="UP000006727"/>
    </source>
</evidence>
<reference evidence="2 4" key="2">
    <citation type="journal article" date="2018" name="Plant J.">
        <title>The Physcomitrella patens chromosome-scale assembly reveals moss genome structure and evolution.</title>
        <authorList>
            <person name="Lang D."/>
            <person name="Ullrich K.K."/>
            <person name="Murat F."/>
            <person name="Fuchs J."/>
            <person name="Jenkins J."/>
            <person name="Haas F.B."/>
            <person name="Piednoel M."/>
            <person name="Gundlach H."/>
            <person name="Van Bel M."/>
            <person name="Meyberg R."/>
            <person name="Vives C."/>
            <person name="Morata J."/>
            <person name="Symeonidi A."/>
            <person name="Hiss M."/>
            <person name="Muchero W."/>
            <person name="Kamisugi Y."/>
            <person name="Saleh O."/>
            <person name="Blanc G."/>
            <person name="Decker E.L."/>
            <person name="van Gessel N."/>
            <person name="Grimwood J."/>
            <person name="Hayes R.D."/>
            <person name="Graham S.W."/>
            <person name="Gunter L.E."/>
            <person name="McDaniel S.F."/>
            <person name="Hoernstein S.N.W."/>
            <person name="Larsson A."/>
            <person name="Li F.W."/>
            <person name="Perroud P.F."/>
            <person name="Phillips J."/>
            <person name="Ranjan P."/>
            <person name="Rokshar D.S."/>
            <person name="Rothfels C.J."/>
            <person name="Schneider L."/>
            <person name="Shu S."/>
            <person name="Stevenson D.W."/>
            <person name="Thummler F."/>
            <person name="Tillich M."/>
            <person name="Villarreal Aguilar J.C."/>
            <person name="Widiez T."/>
            <person name="Wong G.K."/>
            <person name="Wymore A."/>
            <person name="Zhang Y."/>
            <person name="Zimmer A.D."/>
            <person name="Quatrano R.S."/>
            <person name="Mayer K.F.X."/>
            <person name="Goodstein D."/>
            <person name="Casacuberta J.M."/>
            <person name="Vandepoele K."/>
            <person name="Reski R."/>
            <person name="Cuming A.C."/>
            <person name="Tuskan G.A."/>
            <person name="Maumus F."/>
            <person name="Salse J."/>
            <person name="Schmutz J."/>
            <person name="Rensing S.A."/>
        </authorList>
    </citation>
    <scope>NUCLEOTIDE SEQUENCE [LARGE SCALE GENOMIC DNA]</scope>
    <source>
        <strain evidence="3 4">cv. Gransden 2004</strain>
    </source>
</reference>
<dbReference type="EMBL" id="ABEU02000011">
    <property type="protein sequence ID" value="PNR45667.1"/>
    <property type="molecule type" value="Genomic_DNA"/>
</dbReference>
<dbReference type="InParanoid" id="A0A2K1JVW7"/>
<dbReference type="EnsemblPlants" id="Pp3c11_23153V3.1">
    <property type="protein sequence ID" value="Pp3c11_23153V3.1"/>
    <property type="gene ID" value="Pp3c11_23153"/>
</dbReference>